<evidence type="ECO:0000313" key="1">
    <source>
        <dbReference type="EMBL" id="RKR92160.1"/>
    </source>
</evidence>
<reference evidence="1 2" key="1">
    <citation type="submission" date="2018-10" db="EMBL/GenBank/DDBJ databases">
        <title>Sequencing the genomes of 1000 actinobacteria strains.</title>
        <authorList>
            <person name="Klenk H.-P."/>
        </authorList>
    </citation>
    <scope>NUCLEOTIDE SEQUENCE [LARGE SCALE GENOMIC DNA]</scope>
    <source>
        <strain evidence="1 2">DSM 45175</strain>
    </source>
</reference>
<protein>
    <recommendedName>
        <fullName evidence="3">WD40 repeat protein</fullName>
    </recommendedName>
</protein>
<sequence>MPRFPRLITRIEGELIRAYGFAAPPSTTVTPEPVAAFPVPEGIEVESPTVAPDLSRAAYAASGAVVCVDREGRTLWRLDGVGDRVPESGLAATSCVFSLDGTVVWIYTVDGVALWIAVAADTGTVVDRAVLDGAGAGGRQFVHPDGVHVLLGVAEEQSTLRVHRARLERRTIELTTYPWDDRRLVDLSPAGDFLMTIHHDQRDVAFHSYPEGEVVIRVPAASFGYDDNTYPAFIIDGGYLDSDTAIVTLAGDLDETLEWELSHYVDVRTGRNGEMVEREPGPYRDGTLVPLGDGTWLSIDIDHRFRRNVR</sequence>
<proteinExistence type="predicted"/>
<name>A0A495JT41_9ACTN</name>
<dbReference type="AlphaFoldDB" id="A0A495JT41"/>
<accession>A0A495JT41</accession>
<evidence type="ECO:0000313" key="2">
    <source>
        <dbReference type="Proteomes" id="UP000277671"/>
    </source>
</evidence>
<comment type="caution">
    <text evidence="1">The sequence shown here is derived from an EMBL/GenBank/DDBJ whole genome shotgun (WGS) entry which is preliminary data.</text>
</comment>
<dbReference type="Proteomes" id="UP000277671">
    <property type="component" value="Unassembled WGS sequence"/>
</dbReference>
<organism evidence="1 2">
    <name type="scientific">Micromonospora pisi</name>
    <dbReference type="NCBI Taxonomy" id="589240"/>
    <lineage>
        <taxon>Bacteria</taxon>
        <taxon>Bacillati</taxon>
        <taxon>Actinomycetota</taxon>
        <taxon>Actinomycetes</taxon>
        <taxon>Micromonosporales</taxon>
        <taxon>Micromonosporaceae</taxon>
        <taxon>Micromonospora</taxon>
    </lineage>
</organism>
<evidence type="ECO:0008006" key="3">
    <source>
        <dbReference type="Google" id="ProtNLM"/>
    </source>
</evidence>
<dbReference type="RefSeq" id="WP_121160202.1">
    <property type="nucleotide sequence ID" value="NZ_RBKT01000001.1"/>
</dbReference>
<dbReference type="OrthoDB" id="4454357at2"/>
<gene>
    <name evidence="1" type="ORF">BDK92_6594</name>
</gene>
<dbReference type="EMBL" id="RBKT01000001">
    <property type="protein sequence ID" value="RKR92160.1"/>
    <property type="molecule type" value="Genomic_DNA"/>
</dbReference>
<dbReference type="SUPFAM" id="SSF82171">
    <property type="entry name" value="DPP6 N-terminal domain-like"/>
    <property type="match status" value="1"/>
</dbReference>
<keyword evidence="2" id="KW-1185">Reference proteome</keyword>